<dbReference type="SUPFAM" id="SSF56496">
    <property type="entry name" value="Fibrinogen C-terminal domain-like"/>
    <property type="match status" value="1"/>
</dbReference>
<keyword evidence="3" id="KW-1185">Reference proteome</keyword>
<dbReference type="PANTHER" id="PTHR19143">
    <property type="entry name" value="FIBRINOGEN/TENASCIN/ANGIOPOEITIN"/>
    <property type="match status" value="1"/>
</dbReference>
<dbReference type="InterPro" id="IPR014716">
    <property type="entry name" value="Fibrinogen_a/b/g_C_1"/>
</dbReference>
<evidence type="ECO:0000313" key="3">
    <source>
        <dbReference type="Proteomes" id="UP000499080"/>
    </source>
</evidence>
<name>A0A4Y2NLN2_ARAVE</name>
<sequence length="240" mass="27270">MRLSFGVVAQFKLVGYELDSEGKEDSELRVISLKLLGLNHFTSYPDLLVHRIMVLQRRCQYGNGEDYFAKNWNEYKNGFGNIKKEFWLGNDKIHSLTNQGQYSTRFDMRNENRTSAFAVYENFWIGNEESKYRIHLSEYSGTAGDSLSTHSGGLFYTADQPNLPSGKDGKTMRSGGWWLNMMPSSSFNGLNLLGTDRIDSKDGISWKTFGGYDNSLATETICLSVRKSKTDSLPTHVKMM</sequence>
<dbReference type="Pfam" id="PF00147">
    <property type="entry name" value="Fibrinogen_C"/>
    <property type="match status" value="1"/>
</dbReference>
<gene>
    <name evidence="2" type="primary">TL5A_69</name>
    <name evidence="2" type="ORF">AVEN_115557_1</name>
</gene>
<dbReference type="Proteomes" id="UP000499080">
    <property type="component" value="Unassembled WGS sequence"/>
</dbReference>
<protein>
    <submittedName>
        <fullName evidence="2">Techylectin-5A</fullName>
    </submittedName>
</protein>
<proteinExistence type="predicted"/>
<reference evidence="2 3" key="1">
    <citation type="journal article" date="2019" name="Sci. Rep.">
        <title>Orb-weaving spider Araneus ventricosus genome elucidates the spidroin gene catalogue.</title>
        <authorList>
            <person name="Kono N."/>
            <person name="Nakamura H."/>
            <person name="Ohtoshi R."/>
            <person name="Moran D.A.P."/>
            <person name="Shinohara A."/>
            <person name="Yoshida Y."/>
            <person name="Fujiwara M."/>
            <person name="Mori M."/>
            <person name="Tomita M."/>
            <person name="Arakawa K."/>
        </authorList>
    </citation>
    <scope>NUCLEOTIDE SEQUENCE [LARGE SCALE GENOMIC DNA]</scope>
</reference>
<dbReference type="Gene3D" id="3.90.215.10">
    <property type="entry name" value="Gamma Fibrinogen, chain A, domain 1"/>
    <property type="match status" value="1"/>
</dbReference>
<comment type="caution">
    <text evidence="2">The sequence shown here is derived from an EMBL/GenBank/DDBJ whole genome shotgun (WGS) entry which is preliminary data.</text>
</comment>
<evidence type="ECO:0000259" key="1">
    <source>
        <dbReference type="PROSITE" id="PS51406"/>
    </source>
</evidence>
<dbReference type="Gene3D" id="4.10.530.10">
    <property type="entry name" value="Gamma-fibrinogen Carboxyl Terminal Fragment, domain 2"/>
    <property type="match status" value="1"/>
</dbReference>
<dbReference type="OrthoDB" id="6411591at2759"/>
<dbReference type="EMBL" id="BGPR01009217">
    <property type="protein sequence ID" value="GBN38646.1"/>
    <property type="molecule type" value="Genomic_DNA"/>
</dbReference>
<dbReference type="SMART" id="SM00186">
    <property type="entry name" value="FBG"/>
    <property type="match status" value="1"/>
</dbReference>
<evidence type="ECO:0000313" key="2">
    <source>
        <dbReference type="EMBL" id="GBN38646.1"/>
    </source>
</evidence>
<dbReference type="InterPro" id="IPR036056">
    <property type="entry name" value="Fibrinogen-like_C"/>
</dbReference>
<dbReference type="PROSITE" id="PS51406">
    <property type="entry name" value="FIBRINOGEN_C_2"/>
    <property type="match status" value="1"/>
</dbReference>
<accession>A0A4Y2NLN2</accession>
<dbReference type="InterPro" id="IPR050373">
    <property type="entry name" value="Fibrinogen_C-term_domain"/>
</dbReference>
<dbReference type="InterPro" id="IPR002181">
    <property type="entry name" value="Fibrinogen_a/b/g_C_dom"/>
</dbReference>
<dbReference type="AlphaFoldDB" id="A0A4Y2NLN2"/>
<feature type="domain" description="Fibrinogen C-terminal" evidence="1">
    <location>
        <begin position="11"/>
        <end position="227"/>
    </location>
</feature>
<dbReference type="GO" id="GO:0005615">
    <property type="term" value="C:extracellular space"/>
    <property type="evidence" value="ECO:0007669"/>
    <property type="project" value="TreeGrafter"/>
</dbReference>
<organism evidence="2 3">
    <name type="scientific">Araneus ventricosus</name>
    <name type="common">Orbweaver spider</name>
    <name type="synonym">Epeira ventricosa</name>
    <dbReference type="NCBI Taxonomy" id="182803"/>
    <lineage>
        <taxon>Eukaryota</taxon>
        <taxon>Metazoa</taxon>
        <taxon>Ecdysozoa</taxon>
        <taxon>Arthropoda</taxon>
        <taxon>Chelicerata</taxon>
        <taxon>Arachnida</taxon>
        <taxon>Araneae</taxon>
        <taxon>Araneomorphae</taxon>
        <taxon>Entelegynae</taxon>
        <taxon>Araneoidea</taxon>
        <taxon>Araneidae</taxon>
        <taxon>Araneus</taxon>
    </lineage>
</organism>
<dbReference type="PANTHER" id="PTHR19143:SF327">
    <property type="entry name" value="FI21813P1-RELATED"/>
    <property type="match status" value="1"/>
</dbReference>